<evidence type="ECO:0000313" key="6">
    <source>
        <dbReference type="Proteomes" id="UP000434223"/>
    </source>
</evidence>
<dbReference type="GO" id="GO:0016301">
    <property type="term" value="F:kinase activity"/>
    <property type="evidence" value="ECO:0007669"/>
    <property type="project" value="UniProtKB-KW"/>
</dbReference>
<dbReference type="GO" id="GO:0000160">
    <property type="term" value="P:phosphorelay signal transduction system"/>
    <property type="evidence" value="ECO:0007669"/>
    <property type="project" value="UniProtKB-KW"/>
</dbReference>
<evidence type="ECO:0000259" key="4">
    <source>
        <dbReference type="PROSITE" id="PS50109"/>
    </source>
</evidence>
<evidence type="ECO:0000256" key="2">
    <source>
        <dbReference type="ARBA" id="ARBA00023012"/>
    </source>
</evidence>
<keyword evidence="2" id="KW-0902">Two-component regulatory system</keyword>
<accession>A0AAW9WDW5</accession>
<keyword evidence="3" id="KW-0812">Transmembrane</keyword>
<proteinExistence type="predicted"/>
<organism evidence="5 6">
    <name type="scientific">Hungatella hathewayi</name>
    <dbReference type="NCBI Taxonomy" id="154046"/>
    <lineage>
        <taxon>Bacteria</taxon>
        <taxon>Bacillati</taxon>
        <taxon>Bacillota</taxon>
        <taxon>Clostridia</taxon>
        <taxon>Lachnospirales</taxon>
        <taxon>Lachnospiraceae</taxon>
        <taxon>Hungatella</taxon>
    </lineage>
</organism>
<gene>
    <name evidence="5" type="ORF">GNE07_10780</name>
</gene>
<sequence length="411" mass="48140">MWNAVEPVIKYIYLLFALKSILTNKRDRNKMEVVRLFLYGIVVMAGIEWITQLTFVAKHSYFVFLILMLLGTLFWVFITNRNCIKLALPYICFYINFIVCIRVFSESAMGTGLESTVIAVLMLSLINLFFSKNRIMELTYVTKTQYMIILAAPGMLFISYEFWRIYGRLQLSELKWVALCHYCLNLLMVYLVTATVREYQEVIRLGIISKKREFELAEQRINAGLVREYGFIRHEFKNICFRMQVLLKEKRYGELEKLITNYAGEKLEHNELINTGNHMVNVILSQKIREARLYDINIVTKVLLNETLPLSDDEIGTILSNLIDNAIEASKKEPEKDIRIEINSVKDFIQIMVKNKVSYDILEKNPYLRTTKEDARFHGIGLSIIKEIVKQHNGKLEYRMNGGYFEITIYL</sequence>
<dbReference type="InterPro" id="IPR036890">
    <property type="entry name" value="HATPase_C_sf"/>
</dbReference>
<dbReference type="EMBL" id="WNME01000006">
    <property type="protein sequence ID" value="MUB63540.1"/>
    <property type="molecule type" value="Genomic_DNA"/>
</dbReference>
<name>A0AAW9WDW5_9FIRM</name>
<dbReference type="InterPro" id="IPR005467">
    <property type="entry name" value="His_kinase_dom"/>
</dbReference>
<keyword evidence="3" id="KW-0472">Membrane</keyword>
<keyword evidence="1" id="KW-0418">Kinase</keyword>
<dbReference type="PROSITE" id="PS50109">
    <property type="entry name" value="HIS_KIN"/>
    <property type="match status" value="1"/>
</dbReference>
<feature type="transmembrane region" description="Helical" evidence="3">
    <location>
        <begin position="61"/>
        <end position="79"/>
    </location>
</feature>
<dbReference type="Pfam" id="PF14501">
    <property type="entry name" value="HATPase_c_5"/>
    <property type="match status" value="1"/>
</dbReference>
<keyword evidence="1" id="KW-0808">Transferase</keyword>
<evidence type="ECO:0000256" key="1">
    <source>
        <dbReference type="ARBA" id="ARBA00022777"/>
    </source>
</evidence>
<evidence type="ECO:0000313" key="5">
    <source>
        <dbReference type="EMBL" id="MUB63540.1"/>
    </source>
</evidence>
<feature type="domain" description="Histidine kinase" evidence="4">
    <location>
        <begin position="318"/>
        <end position="411"/>
    </location>
</feature>
<reference evidence="5 6" key="1">
    <citation type="submission" date="2019-09" db="EMBL/GenBank/DDBJ databases">
        <title>Draft genome sequencing of Hungatella hathewayi 123Y-2.</title>
        <authorList>
            <person name="Lv Q."/>
            <person name="Li S."/>
        </authorList>
    </citation>
    <scope>NUCLEOTIDE SEQUENCE [LARGE SCALE GENOMIC DNA]</scope>
    <source>
        <strain evidence="5 6">123Y-2</strain>
    </source>
</reference>
<dbReference type="Proteomes" id="UP000434223">
    <property type="component" value="Unassembled WGS sequence"/>
</dbReference>
<dbReference type="InterPro" id="IPR032834">
    <property type="entry name" value="NatK-like_C"/>
</dbReference>
<protein>
    <submittedName>
        <fullName evidence="5">GHKL domain-containing protein</fullName>
    </submittedName>
</protein>
<feature type="transmembrane region" description="Helical" evidence="3">
    <location>
        <begin position="86"/>
        <end position="105"/>
    </location>
</feature>
<dbReference type="AlphaFoldDB" id="A0AAW9WDW5"/>
<dbReference type="Gene3D" id="3.30.565.10">
    <property type="entry name" value="Histidine kinase-like ATPase, C-terminal domain"/>
    <property type="match status" value="1"/>
</dbReference>
<comment type="caution">
    <text evidence="5">The sequence shown here is derived from an EMBL/GenBank/DDBJ whole genome shotgun (WGS) entry which is preliminary data.</text>
</comment>
<dbReference type="RefSeq" id="WP_055652433.1">
    <property type="nucleotide sequence ID" value="NZ_CZAZ01000065.1"/>
</dbReference>
<dbReference type="CDD" id="cd16935">
    <property type="entry name" value="HATPase_AgrC-ComD-like"/>
    <property type="match status" value="1"/>
</dbReference>
<feature type="transmembrane region" description="Helical" evidence="3">
    <location>
        <begin position="111"/>
        <end position="130"/>
    </location>
</feature>
<feature type="transmembrane region" description="Helical" evidence="3">
    <location>
        <begin position="146"/>
        <end position="163"/>
    </location>
</feature>
<dbReference type="SUPFAM" id="SSF55874">
    <property type="entry name" value="ATPase domain of HSP90 chaperone/DNA topoisomerase II/histidine kinase"/>
    <property type="match status" value="1"/>
</dbReference>
<keyword evidence="3" id="KW-1133">Transmembrane helix</keyword>
<dbReference type="PANTHER" id="PTHR40448:SF1">
    <property type="entry name" value="TWO-COMPONENT SENSOR HISTIDINE KINASE"/>
    <property type="match status" value="1"/>
</dbReference>
<feature type="transmembrane region" description="Helical" evidence="3">
    <location>
        <begin position="36"/>
        <end position="55"/>
    </location>
</feature>
<dbReference type="GO" id="GO:0042802">
    <property type="term" value="F:identical protein binding"/>
    <property type="evidence" value="ECO:0007669"/>
    <property type="project" value="TreeGrafter"/>
</dbReference>
<dbReference type="PANTHER" id="PTHR40448">
    <property type="entry name" value="TWO-COMPONENT SENSOR HISTIDINE KINASE"/>
    <property type="match status" value="1"/>
</dbReference>
<evidence type="ECO:0000256" key="3">
    <source>
        <dbReference type="SAM" id="Phobius"/>
    </source>
</evidence>